<dbReference type="eggNOG" id="COG0262">
    <property type="taxonomic scope" value="Bacteria"/>
</dbReference>
<evidence type="ECO:0000256" key="6">
    <source>
        <dbReference type="ARBA" id="ARBA00023002"/>
    </source>
</evidence>
<evidence type="ECO:0000313" key="12">
    <source>
        <dbReference type="Proteomes" id="UP000030408"/>
    </source>
</evidence>
<keyword evidence="12" id="KW-1185">Reference proteome</keyword>
<comment type="function">
    <text evidence="7 8">Key enzyme in folate metabolism. Catalyzes an essential reaction for de novo glycine and purine synthesis, and for DNA precursor synthesis.</text>
</comment>
<dbReference type="PIRSF" id="PIRSF000194">
    <property type="entry name" value="DHFR"/>
    <property type="match status" value="1"/>
</dbReference>
<dbReference type="FunFam" id="3.40.430.10:FF:000001">
    <property type="entry name" value="Dihydrofolate reductase"/>
    <property type="match status" value="1"/>
</dbReference>
<evidence type="ECO:0000313" key="11">
    <source>
        <dbReference type="EMBL" id="KGR78620.1"/>
    </source>
</evidence>
<dbReference type="OrthoDB" id="9804315at2"/>
<evidence type="ECO:0000256" key="9">
    <source>
        <dbReference type="RuleBase" id="RU004474"/>
    </source>
</evidence>
<evidence type="ECO:0000256" key="4">
    <source>
        <dbReference type="ARBA" id="ARBA00022563"/>
    </source>
</evidence>
<keyword evidence="4 8" id="KW-0554">One-carbon metabolism</keyword>
<dbReference type="PANTHER" id="PTHR48069">
    <property type="entry name" value="DIHYDROFOLATE REDUCTASE"/>
    <property type="match status" value="1"/>
</dbReference>
<dbReference type="PROSITE" id="PS00075">
    <property type="entry name" value="DHFR_1"/>
    <property type="match status" value="1"/>
</dbReference>
<dbReference type="GO" id="GO:0006730">
    <property type="term" value="P:one-carbon metabolic process"/>
    <property type="evidence" value="ECO:0007669"/>
    <property type="project" value="UniProtKB-KW"/>
</dbReference>
<protein>
    <recommendedName>
        <fullName evidence="3 8">Dihydrofolate reductase</fullName>
        <ecNumber evidence="3 8">1.5.1.3</ecNumber>
    </recommendedName>
</protein>
<keyword evidence="6 8" id="KW-0560">Oxidoreductase</keyword>
<evidence type="ECO:0000256" key="2">
    <source>
        <dbReference type="ARBA" id="ARBA00009539"/>
    </source>
</evidence>
<keyword evidence="5 8" id="KW-0521">NADP</keyword>
<evidence type="ECO:0000256" key="1">
    <source>
        <dbReference type="ARBA" id="ARBA00004903"/>
    </source>
</evidence>
<dbReference type="EMBL" id="JPVO01000030">
    <property type="protein sequence ID" value="KGR78620.1"/>
    <property type="molecule type" value="Genomic_DNA"/>
</dbReference>
<dbReference type="InterPro" id="IPR017925">
    <property type="entry name" value="DHFR_CS"/>
</dbReference>
<dbReference type="InterPro" id="IPR001796">
    <property type="entry name" value="DHFR_dom"/>
</dbReference>
<dbReference type="PRINTS" id="PR00070">
    <property type="entry name" value="DHFR"/>
</dbReference>
<comment type="catalytic activity">
    <reaction evidence="8">
        <text>(6S)-5,6,7,8-tetrahydrofolate + NADP(+) = 7,8-dihydrofolate + NADPH + H(+)</text>
        <dbReference type="Rhea" id="RHEA:15009"/>
        <dbReference type="ChEBI" id="CHEBI:15378"/>
        <dbReference type="ChEBI" id="CHEBI:57451"/>
        <dbReference type="ChEBI" id="CHEBI:57453"/>
        <dbReference type="ChEBI" id="CHEBI:57783"/>
        <dbReference type="ChEBI" id="CHEBI:58349"/>
        <dbReference type="EC" id="1.5.1.3"/>
    </reaction>
</comment>
<dbReference type="Proteomes" id="UP000030408">
    <property type="component" value="Unassembled WGS sequence"/>
</dbReference>
<evidence type="ECO:0000256" key="3">
    <source>
        <dbReference type="ARBA" id="ARBA00012856"/>
    </source>
</evidence>
<dbReference type="Gene3D" id="3.40.430.10">
    <property type="entry name" value="Dihydrofolate Reductase, subunit A"/>
    <property type="match status" value="1"/>
</dbReference>
<evidence type="ECO:0000256" key="8">
    <source>
        <dbReference type="PIRNR" id="PIRNR000194"/>
    </source>
</evidence>
<organism evidence="11 12">
    <name type="scientific">Ureibacillus sinduriensis BLB-1 = JCM 15800</name>
    <dbReference type="NCBI Taxonomy" id="1384057"/>
    <lineage>
        <taxon>Bacteria</taxon>
        <taxon>Bacillati</taxon>
        <taxon>Bacillota</taxon>
        <taxon>Bacilli</taxon>
        <taxon>Bacillales</taxon>
        <taxon>Caryophanaceae</taxon>
        <taxon>Ureibacillus</taxon>
    </lineage>
</organism>
<dbReference type="GO" id="GO:0005829">
    <property type="term" value="C:cytosol"/>
    <property type="evidence" value="ECO:0007669"/>
    <property type="project" value="TreeGrafter"/>
</dbReference>
<dbReference type="InterPro" id="IPR024072">
    <property type="entry name" value="DHFR-like_dom_sf"/>
</dbReference>
<dbReference type="GO" id="GO:0070401">
    <property type="term" value="F:NADP+ binding"/>
    <property type="evidence" value="ECO:0007669"/>
    <property type="project" value="UniProtKB-ARBA"/>
</dbReference>
<reference evidence="11 12" key="1">
    <citation type="submission" date="2014-02" db="EMBL/GenBank/DDBJ databases">
        <title>Draft genome sequence of Lysinibacillus sinduriensis JCM 15800.</title>
        <authorList>
            <person name="Zhang F."/>
            <person name="Wang G."/>
            <person name="Zhang L."/>
        </authorList>
    </citation>
    <scope>NUCLEOTIDE SEQUENCE [LARGE SCALE GENOMIC DNA]</scope>
    <source>
        <strain evidence="11 12">JCM 15800</strain>
    </source>
</reference>
<feature type="domain" description="DHFR" evidence="10">
    <location>
        <begin position="1"/>
        <end position="157"/>
    </location>
</feature>
<evidence type="ECO:0000256" key="5">
    <source>
        <dbReference type="ARBA" id="ARBA00022857"/>
    </source>
</evidence>
<proteinExistence type="inferred from homology"/>
<dbReference type="PROSITE" id="PS51330">
    <property type="entry name" value="DHFR_2"/>
    <property type="match status" value="1"/>
</dbReference>
<dbReference type="GO" id="GO:0004146">
    <property type="term" value="F:dihydrofolate reductase activity"/>
    <property type="evidence" value="ECO:0007669"/>
    <property type="project" value="UniProtKB-EC"/>
</dbReference>
<dbReference type="AlphaFoldDB" id="A0A0A3I513"/>
<dbReference type="SUPFAM" id="SSF53597">
    <property type="entry name" value="Dihydrofolate reductase-like"/>
    <property type="match status" value="1"/>
</dbReference>
<sequence length="159" mass="18208">MISLIVAHDKNRVIGHDNKMPWHLPGELQYFKEQTMGKPMIMGRKTFDSIGRPLPGRRNIVITRNGDYQAHGIEVATSLEEALKLAGTEKEVMIIGGEQIFRMALPIADRLYITQIEHAFNGDTFFPIYGNEWKLISESEPVETPDGYSYTYCIYDRNK</sequence>
<dbReference type="GO" id="GO:0046654">
    <property type="term" value="P:tetrahydrofolate biosynthetic process"/>
    <property type="evidence" value="ECO:0007669"/>
    <property type="project" value="UniProtKB-UniPathway"/>
</dbReference>
<evidence type="ECO:0000256" key="7">
    <source>
        <dbReference type="ARBA" id="ARBA00025067"/>
    </source>
</evidence>
<dbReference type="PANTHER" id="PTHR48069:SF3">
    <property type="entry name" value="DIHYDROFOLATE REDUCTASE"/>
    <property type="match status" value="1"/>
</dbReference>
<comment type="caution">
    <text evidence="11">The sequence shown here is derived from an EMBL/GenBank/DDBJ whole genome shotgun (WGS) entry which is preliminary data.</text>
</comment>
<dbReference type="InterPro" id="IPR012259">
    <property type="entry name" value="DHFR"/>
</dbReference>
<dbReference type="CDD" id="cd00209">
    <property type="entry name" value="DHFR"/>
    <property type="match status" value="1"/>
</dbReference>
<dbReference type="STRING" id="1384057.CD33_01135"/>
<name>A0A0A3I513_9BACL</name>
<dbReference type="Pfam" id="PF00186">
    <property type="entry name" value="DHFR_1"/>
    <property type="match status" value="1"/>
</dbReference>
<dbReference type="RefSeq" id="WP_036197316.1">
    <property type="nucleotide sequence ID" value="NZ_AVCY01000026.1"/>
</dbReference>
<dbReference type="GO" id="GO:0046655">
    <property type="term" value="P:folic acid metabolic process"/>
    <property type="evidence" value="ECO:0007669"/>
    <property type="project" value="TreeGrafter"/>
</dbReference>
<gene>
    <name evidence="11" type="ORF">CD33_01135</name>
</gene>
<comment type="pathway">
    <text evidence="1 8">Cofactor biosynthesis; tetrahydrofolate biosynthesis; 5,6,7,8-tetrahydrofolate from 7,8-dihydrofolate: step 1/1.</text>
</comment>
<dbReference type="UniPathway" id="UPA00077">
    <property type="reaction ID" value="UER00158"/>
</dbReference>
<comment type="similarity">
    <text evidence="2 8 9">Belongs to the dihydrofolate reductase family.</text>
</comment>
<dbReference type="EC" id="1.5.1.3" evidence="3 8"/>
<dbReference type="GO" id="GO:0046452">
    <property type="term" value="P:dihydrofolate metabolic process"/>
    <property type="evidence" value="ECO:0007669"/>
    <property type="project" value="TreeGrafter"/>
</dbReference>
<evidence type="ECO:0000259" key="10">
    <source>
        <dbReference type="PROSITE" id="PS51330"/>
    </source>
</evidence>
<accession>A0A0A3I513</accession>